<proteinExistence type="inferred from homology"/>
<feature type="domain" description="RRM" evidence="9">
    <location>
        <begin position="363"/>
        <end position="467"/>
    </location>
</feature>
<evidence type="ECO:0000256" key="4">
    <source>
        <dbReference type="ARBA" id="ARBA00015520"/>
    </source>
</evidence>
<organism evidence="10 11">
    <name type="scientific">Endocarpon pusillum</name>
    <dbReference type="NCBI Taxonomy" id="364733"/>
    <lineage>
        <taxon>Eukaryota</taxon>
        <taxon>Fungi</taxon>
        <taxon>Dikarya</taxon>
        <taxon>Ascomycota</taxon>
        <taxon>Pezizomycotina</taxon>
        <taxon>Eurotiomycetes</taxon>
        <taxon>Chaetothyriomycetidae</taxon>
        <taxon>Verrucariales</taxon>
        <taxon>Verrucariaceae</taxon>
        <taxon>Endocarpon</taxon>
    </lineage>
</organism>
<dbReference type="PANTHER" id="PTHR23236:SF25">
    <property type="entry name" value="RNA-BINDING PROTEIN 34"/>
    <property type="match status" value="1"/>
</dbReference>
<evidence type="ECO:0000313" key="10">
    <source>
        <dbReference type="EMBL" id="KAF7503324.1"/>
    </source>
</evidence>
<sequence>MKGKDIVLGDEMVELLIPYPRSPGSDAREDANQSEVPAKEKEMGKNLEAAPDSSADPSRSADNTLTAPSSALDATLTSLFATSSGPVNVPSVRKARKLQDSNSSRPGAVAIPKDIKGGKDEYPSRSELFRPEFPPDHQTASSTTSDTDEDTLPLPSRKRRRMILADDVEGSFMRRLAHQEARFQSEVAVIRRPVSSSATNTVGPKDPSEQVASEGLEPEDNDHPPRHESLGGIVDSSSTDKSDRTVFLGNVSIEAIKSKSAKKLLLNHLSSCLAGLPSVGVPHNVESLRFRSTAFISGVGPKRAAYAKKELMEETTHSTHAYVVYTTQMAAEKAATSLNGTIVLDRHLRTDHVSRPAEIDHRRCVFVGNLGFVDDEIVETETTSGIKERKRRGKHPADVEEGLWRSFSNAGKVESVRVIRDKSTRVGKGIAYVQYHDANSVEAALLYNDKRFPPLLPRKLRVTRARKPKEGRKPAHQSKDRSTRSERPDVKWDSWDNGKASQAKGETKGESSEQSSKAKRFVFEGYRATKAGAHNTKASGQKKRKHAVKPTTRSSRRGAAFKSAGGKRQQK</sequence>
<dbReference type="InterPro" id="IPR035979">
    <property type="entry name" value="RBD_domain_sf"/>
</dbReference>
<keyword evidence="6" id="KW-0539">Nucleus</keyword>
<comment type="similarity">
    <text evidence="3">Belongs to the RRM RBM34 family.</text>
</comment>
<feature type="region of interest" description="Disordered" evidence="8">
    <location>
        <begin position="194"/>
        <end position="240"/>
    </location>
</feature>
<feature type="compositionally biased region" description="Low complexity" evidence="8">
    <location>
        <begin position="49"/>
        <end position="62"/>
    </location>
</feature>
<keyword evidence="11" id="KW-1185">Reference proteome</keyword>
<feature type="region of interest" description="Disordered" evidence="8">
    <location>
        <begin position="458"/>
        <end position="571"/>
    </location>
</feature>
<evidence type="ECO:0000256" key="1">
    <source>
        <dbReference type="ARBA" id="ARBA00002475"/>
    </source>
</evidence>
<reference evidence="10" key="1">
    <citation type="submission" date="2020-02" db="EMBL/GenBank/DDBJ databases">
        <authorList>
            <person name="Palmer J.M."/>
        </authorList>
    </citation>
    <scope>NUCLEOTIDE SEQUENCE</scope>
    <source>
        <strain evidence="10">EPUS1.4</strain>
        <tissue evidence="10">Thallus</tissue>
    </source>
</reference>
<evidence type="ECO:0000256" key="5">
    <source>
        <dbReference type="ARBA" id="ARBA00022884"/>
    </source>
</evidence>
<dbReference type="Gene3D" id="3.30.70.330">
    <property type="match status" value="2"/>
</dbReference>
<evidence type="ECO:0000256" key="2">
    <source>
        <dbReference type="ARBA" id="ARBA00004604"/>
    </source>
</evidence>
<dbReference type="PROSITE" id="PS50102">
    <property type="entry name" value="RRM"/>
    <property type="match status" value="1"/>
</dbReference>
<evidence type="ECO:0000256" key="8">
    <source>
        <dbReference type="SAM" id="MobiDB-lite"/>
    </source>
</evidence>
<evidence type="ECO:0000256" key="6">
    <source>
        <dbReference type="ARBA" id="ARBA00023242"/>
    </source>
</evidence>
<protein>
    <recommendedName>
        <fullName evidence="4">Nucleolar protein 12</fullName>
    </recommendedName>
</protein>
<dbReference type="GO" id="GO:0005730">
    <property type="term" value="C:nucleolus"/>
    <property type="evidence" value="ECO:0007669"/>
    <property type="project" value="UniProtKB-SubCell"/>
</dbReference>
<dbReference type="EMBL" id="JAACFV010000184">
    <property type="protein sequence ID" value="KAF7503324.1"/>
    <property type="molecule type" value="Genomic_DNA"/>
</dbReference>
<dbReference type="AlphaFoldDB" id="A0A8H7A8G6"/>
<evidence type="ECO:0000259" key="9">
    <source>
        <dbReference type="PROSITE" id="PS50102"/>
    </source>
</evidence>
<dbReference type="InterPro" id="IPR012677">
    <property type="entry name" value="Nucleotide-bd_a/b_plait_sf"/>
</dbReference>
<name>A0A8H7A8G6_9EURO</name>
<dbReference type="SMART" id="SM00360">
    <property type="entry name" value="RRM"/>
    <property type="match status" value="1"/>
</dbReference>
<dbReference type="GO" id="GO:0019843">
    <property type="term" value="F:rRNA binding"/>
    <property type="evidence" value="ECO:0007669"/>
    <property type="project" value="TreeGrafter"/>
</dbReference>
<dbReference type="SUPFAM" id="SSF54928">
    <property type="entry name" value="RNA-binding domain, RBD"/>
    <property type="match status" value="2"/>
</dbReference>
<feature type="region of interest" description="Disordered" evidence="8">
    <location>
        <begin position="18"/>
        <end position="67"/>
    </location>
</feature>
<dbReference type="PANTHER" id="PTHR23236">
    <property type="entry name" value="EUKARYOTIC TRANSLATION INITIATION FACTOR 4B/4H"/>
    <property type="match status" value="1"/>
</dbReference>
<feature type="compositionally biased region" description="Basic and acidic residues" evidence="8">
    <location>
        <begin position="471"/>
        <end position="496"/>
    </location>
</feature>
<evidence type="ECO:0000256" key="3">
    <source>
        <dbReference type="ARBA" id="ARBA00007077"/>
    </source>
</evidence>
<gene>
    <name evidence="10" type="ORF">GJ744_003967</name>
</gene>
<comment type="function">
    <text evidence="1">Involved in pre-25S rRNA processing.</text>
</comment>
<feature type="compositionally biased region" description="Basic and acidic residues" evidence="8">
    <location>
        <begin position="113"/>
        <end position="135"/>
    </location>
</feature>
<feature type="compositionally biased region" description="Basic and acidic residues" evidence="8">
    <location>
        <begin position="26"/>
        <end position="45"/>
    </location>
</feature>
<accession>A0A8H7A8G6</accession>
<evidence type="ECO:0000313" key="11">
    <source>
        <dbReference type="Proteomes" id="UP000606974"/>
    </source>
</evidence>
<keyword evidence="5 7" id="KW-0694">RNA-binding</keyword>
<feature type="compositionally biased region" description="Basic residues" evidence="8">
    <location>
        <begin position="458"/>
        <end position="470"/>
    </location>
</feature>
<feature type="region of interest" description="Disordered" evidence="8">
    <location>
        <begin position="80"/>
        <end position="160"/>
    </location>
</feature>
<dbReference type="Proteomes" id="UP000606974">
    <property type="component" value="Unassembled WGS sequence"/>
</dbReference>
<dbReference type="OrthoDB" id="442677at2759"/>
<dbReference type="InterPro" id="IPR000504">
    <property type="entry name" value="RRM_dom"/>
</dbReference>
<comment type="caution">
    <text evidence="10">The sequence shown here is derived from an EMBL/GenBank/DDBJ whole genome shotgun (WGS) entry which is preliminary data.</text>
</comment>
<comment type="subcellular location">
    <subcellularLocation>
        <location evidence="2">Nucleus</location>
        <location evidence="2">Nucleolus</location>
    </subcellularLocation>
</comment>
<evidence type="ECO:0000256" key="7">
    <source>
        <dbReference type="PROSITE-ProRule" id="PRU00176"/>
    </source>
</evidence>
<dbReference type="Pfam" id="PF00076">
    <property type="entry name" value="RRM_1"/>
    <property type="match status" value="1"/>
</dbReference>
<dbReference type="GO" id="GO:0000463">
    <property type="term" value="P:maturation of LSU-rRNA from tricistronic rRNA transcript (SSU-rRNA, 5.8S rRNA, LSU-rRNA)"/>
    <property type="evidence" value="ECO:0007669"/>
    <property type="project" value="TreeGrafter"/>
</dbReference>